<organism evidence="1 2">
    <name type="scientific">Melia azedarach</name>
    <name type="common">Chinaberry tree</name>
    <dbReference type="NCBI Taxonomy" id="155640"/>
    <lineage>
        <taxon>Eukaryota</taxon>
        <taxon>Viridiplantae</taxon>
        <taxon>Streptophyta</taxon>
        <taxon>Embryophyta</taxon>
        <taxon>Tracheophyta</taxon>
        <taxon>Spermatophyta</taxon>
        <taxon>Magnoliopsida</taxon>
        <taxon>eudicotyledons</taxon>
        <taxon>Gunneridae</taxon>
        <taxon>Pentapetalae</taxon>
        <taxon>rosids</taxon>
        <taxon>malvids</taxon>
        <taxon>Sapindales</taxon>
        <taxon>Meliaceae</taxon>
        <taxon>Melia</taxon>
    </lineage>
</organism>
<sequence length="578" mass="66596">MKYSWNVASEALRLQPPSFGTFREVITDFDYNGFLFPKGWKLHWAALGIHKNPEYFPDPEKFDPSRFEGNQERVPFSYVPFGGGPHICPGKEYARIQILVFIHNVITKFRWEKLHWAMLGTQKNPEYFPDPEKLDPSRFEANQERVPFSYVPFGGGPHICPGKEYARLQIPVFMHNVITKFRAFTDPAALQNYVGLVDAVVKEHLLRYWECKQQVKVQTLAEKFTSTLACRLFLNIHDSETVEELDKLFNILVSGLISLPINLPGTRYNRAIKASKELGKKFEAMIRQRRIDVWEKKKSDESKEDIFSLLVQEKYKDGENVSESDLANNIIALIFAAHSATSATMMAIINFLAELPQIYKGVLEEHMEIAKSKGPEELLNFEDIRKMKYSWNVASEVLRLVPPGFGAFREALTDFEYSGFIIPKGCKLHWTLLGTHKNPEYFPDPEKFDPSRFEGNRQRVPFSYAPFGGGPHICPGREYARLQILVFLHNVITKFRWEKLHWGPLATQKNPDYFPDPEKFDPSRFEGNQERVPFSYVPFGGGPHICPDVDEVDKDPEFGINEDLGIIMGVMVLIFLWN</sequence>
<evidence type="ECO:0000313" key="2">
    <source>
        <dbReference type="Proteomes" id="UP001164539"/>
    </source>
</evidence>
<dbReference type="Proteomes" id="UP001164539">
    <property type="component" value="Chromosome 3"/>
</dbReference>
<name>A0ACC1YKE2_MELAZ</name>
<accession>A0ACC1YKE2</accession>
<evidence type="ECO:0000313" key="1">
    <source>
        <dbReference type="EMBL" id="KAJ4723912.1"/>
    </source>
</evidence>
<dbReference type="EMBL" id="CM051396">
    <property type="protein sequence ID" value="KAJ4723912.1"/>
    <property type="molecule type" value="Genomic_DNA"/>
</dbReference>
<proteinExistence type="predicted"/>
<protein>
    <submittedName>
        <fullName evidence="1">Cytochrome P450</fullName>
    </submittedName>
</protein>
<reference evidence="1 2" key="1">
    <citation type="journal article" date="2023" name="Science">
        <title>Complex scaffold remodeling in plant triterpene biosynthesis.</title>
        <authorList>
            <person name="De La Pena R."/>
            <person name="Hodgson H."/>
            <person name="Liu J.C."/>
            <person name="Stephenson M.J."/>
            <person name="Martin A.C."/>
            <person name="Owen C."/>
            <person name="Harkess A."/>
            <person name="Leebens-Mack J."/>
            <person name="Jimenez L.E."/>
            <person name="Osbourn A."/>
            <person name="Sattely E.S."/>
        </authorList>
    </citation>
    <scope>NUCLEOTIDE SEQUENCE [LARGE SCALE GENOMIC DNA]</scope>
    <source>
        <strain evidence="2">cv. JPN11</strain>
        <tissue evidence="1">Leaf</tissue>
    </source>
</reference>
<keyword evidence="2" id="KW-1185">Reference proteome</keyword>
<gene>
    <name evidence="1" type="ORF">OWV82_007232</name>
</gene>
<comment type="caution">
    <text evidence="1">The sequence shown here is derived from an EMBL/GenBank/DDBJ whole genome shotgun (WGS) entry which is preliminary data.</text>
</comment>